<dbReference type="Gene3D" id="3.30.200.20">
    <property type="entry name" value="Phosphorylase Kinase, domain 1"/>
    <property type="match status" value="1"/>
</dbReference>
<dbReference type="GO" id="GO:0005524">
    <property type="term" value="F:ATP binding"/>
    <property type="evidence" value="ECO:0007669"/>
    <property type="project" value="InterPro"/>
</dbReference>
<feature type="region of interest" description="Disordered" evidence="1">
    <location>
        <begin position="304"/>
        <end position="350"/>
    </location>
</feature>
<dbReference type="EMBL" id="BLIO01000001">
    <property type="protein sequence ID" value="GFE18742.1"/>
    <property type="molecule type" value="Genomic_DNA"/>
</dbReference>
<dbReference type="AlphaFoldDB" id="A0A640T6U6"/>
<dbReference type="Proteomes" id="UP000430079">
    <property type="component" value="Unassembled WGS sequence"/>
</dbReference>
<dbReference type="Gene3D" id="2.130.10.10">
    <property type="entry name" value="YVTN repeat-like/Quinoprotein amine dehydrogenase"/>
    <property type="match status" value="2"/>
</dbReference>
<name>A0A640T6U6_9ACTN</name>
<dbReference type="InterPro" id="IPR018391">
    <property type="entry name" value="PQQ_b-propeller_rpt"/>
</dbReference>
<dbReference type="Gene3D" id="1.10.510.10">
    <property type="entry name" value="Transferase(Phosphotransferase) domain 1"/>
    <property type="match status" value="1"/>
</dbReference>
<dbReference type="InterPro" id="IPR011047">
    <property type="entry name" value="Quinoprotein_ADH-like_sf"/>
</dbReference>
<dbReference type="GO" id="GO:0004672">
    <property type="term" value="F:protein kinase activity"/>
    <property type="evidence" value="ECO:0007669"/>
    <property type="project" value="InterPro"/>
</dbReference>
<dbReference type="RefSeq" id="WP_190141442.1">
    <property type="nucleotide sequence ID" value="NZ_BLIO01000001.1"/>
</dbReference>
<gene>
    <name evidence="3" type="ORF">Sgleb_67890</name>
</gene>
<feature type="compositionally biased region" description="Low complexity" evidence="1">
    <location>
        <begin position="329"/>
        <end position="340"/>
    </location>
</feature>
<comment type="caution">
    <text evidence="3">The sequence shown here is derived from an EMBL/GenBank/DDBJ whole genome shotgun (WGS) entry which is preliminary data.</text>
</comment>
<dbReference type="PANTHER" id="PTHR34512:SF30">
    <property type="entry name" value="OUTER MEMBRANE PROTEIN ASSEMBLY FACTOR BAMB"/>
    <property type="match status" value="1"/>
</dbReference>
<organism evidence="3 4">
    <name type="scientific">Streptomyces glebosus</name>
    <dbReference type="NCBI Taxonomy" id="249580"/>
    <lineage>
        <taxon>Bacteria</taxon>
        <taxon>Bacillati</taxon>
        <taxon>Actinomycetota</taxon>
        <taxon>Actinomycetes</taxon>
        <taxon>Kitasatosporales</taxon>
        <taxon>Streptomycetaceae</taxon>
        <taxon>Streptomyces</taxon>
    </lineage>
</organism>
<dbReference type="SUPFAM" id="SSF56112">
    <property type="entry name" value="Protein kinase-like (PK-like)"/>
    <property type="match status" value="1"/>
</dbReference>
<dbReference type="SMART" id="SM00564">
    <property type="entry name" value="PQQ"/>
    <property type="match status" value="4"/>
</dbReference>
<evidence type="ECO:0000256" key="1">
    <source>
        <dbReference type="SAM" id="MobiDB-lite"/>
    </source>
</evidence>
<dbReference type="Pfam" id="PF13360">
    <property type="entry name" value="PQQ_2"/>
    <property type="match status" value="2"/>
</dbReference>
<dbReference type="InterPro" id="IPR011009">
    <property type="entry name" value="Kinase-like_dom_sf"/>
</dbReference>
<dbReference type="PROSITE" id="PS50011">
    <property type="entry name" value="PROTEIN_KINASE_DOM"/>
    <property type="match status" value="1"/>
</dbReference>
<sequence>MDHPGADGAHRIGPYALLGRQSTVGGGEVFVARTDEGLLVTVTVVGAERAADPIFRARFRAAVEAARTLSGAFLVPVVDADADAPVPWLATEFTAGLPLRQAVDRHGPLSEPALRVLADGLARALTALHAAGTVHGEVSPDSVLLTMDGPRVTALGIVGATGSPAPSPADDIFDLGSTVLFAASGGEPDTGALPVSLREVIGGCLYPEPPDRPTAEQLVDYLRRQDLPALESSWLPPAVTADMAAAAVAVGSVSAGGGGRGPFPPPPVVATGTGISRRKLIAGLAGGAAVLGGAAAALAFSGDSSPAPDGRAGGPGSTARPASPPGVRSTSASSASPSSTDGPKPIVLAGPDAAKAWSGAGKHAPTCLEASDKVVMVVTDTATSLLDATTGKSVFPHLNTTNDFGTTSSRFPTAYADGVFYLLCDTPSQSGLLAAFDAASGKVKWATKMADVDPGGGTHAARYMSNYVAVAGNTVYVCGGLLQTSGSFSARSPSTGYIRAFNAATGKGMWRVKGTDINNVLVPPSGSHLLATSAVPGKKPGRVQMIDAGRRGARGWKVSVPHAAYYFTMGWPLTCYAAGLFLFAGGNGNTLFAVDAATGSEKWHQRFDAKSGDQVQIGAPFSSLDGATVYVPVGSDLAALAAADGTLRWVATLDGANDMGGSNLFKAALRISGKSAQCSADTVFATDSAKTLWAIDAATGRARWKYSDPGQPDVGFLWTVGGDHVFIASHLTMTAIAAHRR</sequence>
<proteinExistence type="predicted"/>
<dbReference type="PANTHER" id="PTHR34512">
    <property type="entry name" value="CELL SURFACE PROTEIN"/>
    <property type="match status" value="1"/>
</dbReference>
<accession>A0A640T6U6</accession>
<reference evidence="3 4" key="1">
    <citation type="submission" date="2019-12" db="EMBL/GenBank/DDBJ databases">
        <title>Whole genome shotgun sequence of Streptomyces hygroscopicus subsp. glebosus NBRC 13786.</title>
        <authorList>
            <person name="Ichikawa N."/>
            <person name="Kimura A."/>
            <person name="Kitahashi Y."/>
            <person name="Komaki H."/>
            <person name="Tamura T."/>
        </authorList>
    </citation>
    <scope>NUCLEOTIDE SEQUENCE [LARGE SCALE GENOMIC DNA]</scope>
    <source>
        <strain evidence="3 4">NBRC 13786</strain>
    </source>
</reference>
<keyword evidence="4" id="KW-1185">Reference proteome</keyword>
<feature type="domain" description="Protein kinase" evidence="2">
    <location>
        <begin position="15"/>
        <end position="366"/>
    </location>
</feature>
<evidence type="ECO:0000313" key="3">
    <source>
        <dbReference type="EMBL" id="GFE18742.1"/>
    </source>
</evidence>
<protein>
    <recommendedName>
        <fullName evidence="2">Protein kinase domain-containing protein</fullName>
    </recommendedName>
</protein>
<dbReference type="InterPro" id="IPR015943">
    <property type="entry name" value="WD40/YVTN_repeat-like_dom_sf"/>
</dbReference>
<dbReference type="InterPro" id="IPR002372">
    <property type="entry name" value="PQQ_rpt_dom"/>
</dbReference>
<dbReference type="SUPFAM" id="SSF50998">
    <property type="entry name" value="Quinoprotein alcohol dehydrogenase-like"/>
    <property type="match status" value="1"/>
</dbReference>
<dbReference type="InterPro" id="IPR000719">
    <property type="entry name" value="Prot_kinase_dom"/>
</dbReference>
<dbReference type="SMART" id="SM00220">
    <property type="entry name" value="S_TKc"/>
    <property type="match status" value="1"/>
</dbReference>
<evidence type="ECO:0000259" key="2">
    <source>
        <dbReference type="PROSITE" id="PS50011"/>
    </source>
</evidence>
<evidence type="ECO:0000313" key="4">
    <source>
        <dbReference type="Proteomes" id="UP000430079"/>
    </source>
</evidence>